<dbReference type="GO" id="GO:0090307">
    <property type="term" value="P:mitotic spindle assembly"/>
    <property type="evidence" value="ECO:0007669"/>
    <property type="project" value="Ensembl"/>
</dbReference>
<feature type="domain" description="DH" evidence="8">
    <location>
        <begin position="69"/>
        <end position="256"/>
    </location>
</feature>
<feature type="compositionally biased region" description="Low complexity" evidence="7">
    <location>
        <begin position="831"/>
        <end position="853"/>
    </location>
</feature>
<dbReference type="FunCoup" id="H0WDL6">
    <property type="interactions" value="274"/>
</dbReference>
<keyword evidence="10" id="KW-1185">Reference proteome</keyword>
<dbReference type="GeneTree" id="ENSGT00940000153798"/>
<gene>
    <name evidence="9" type="primary">ARHGEF10</name>
</gene>
<dbReference type="EMBL" id="AAKN02003399">
    <property type="status" value="NOT_ANNOTATED_CDS"/>
    <property type="molecule type" value="Genomic_DNA"/>
</dbReference>
<keyword evidence="1" id="KW-0488">Methylation</keyword>
<reference evidence="9" key="3">
    <citation type="submission" date="2025-09" db="UniProtKB">
        <authorList>
            <consortium name="Ensembl"/>
        </authorList>
    </citation>
    <scope>IDENTIFICATION</scope>
    <source>
        <strain evidence="9">2N</strain>
    </source>
</reference>
<dbReference type="GO" id="GO:0005085">
    <property type="term" value="F:guanyl-nucleotide exchange factor activity"/>
    <property type="evidence" value="ECO:0007669"/>
    <property type="project" value="UniProtKB-KW"/>
</dbReference>
<reference evidence="10" key="1">
    <citation type="journal article" date="2011" name="Nature">
        <title>A high-resolution map of human evolutionary constraint using 29 mammals.</title>
        <authorList>
            <person name="Lindblad-Toh K."/>
            <person name="Garber M."/>
            <person name="Zuk O."/>
            <person name="Lin M.F."/>
            <person name="Parker B.J."/>
            <person name="Washietl S."/>
            <person name="Kheradpour P."/>
            <person name="Ernst J."/>
            <person name="Jordan G."/>
            <person name="Mauceli E."/>
            <person name="Ward L.D."/>
            <person name="Lowe C.B."/>
            <person name="Holloway A.K."/>
            <person name="Clamp M."/>
            <person name="Gnerre S."/>
            <person name="Alfoldi J."/>
            <person name="Beal K."/>
            <person name="Chang J."/>
            <person name="Clawson H."/>
            <person name="Cuff J."/>
            <person name="Di Palma F."/>
            <person name="Fitzgerald S."/>
            <person name="Flicek P."/>
            <person name="Guttman M."/>
            <person name="Hubisz M.J."/>
            <person name="Jaffe D.B."/>
            <person name="Jungreis I."/>
            <person name="Kent W.J."/>
            <person name="Kostka D."/>
            <person name="Lara M."/>
            <person name="Martins A.L."/>
            <person name="Massingham T."/>
            <person name="Moltke I."/>
            <person name="Raney B.J."/>
            <person name="Rasmussen M.D."/>
            <person name="Robinson J."/>
            <person name="Stark A."/>
            <person name="Vilella A.J."/>
            <person name="Wen J."/>
            <person name="Xie X."/>
            <person name="Zody M.C."/>
            <person name="Baldwin J."/>
            <person name="Bloom T."/>
            <person name="Chin C.W."/>
            <person name="Heiman D."/>
            <person name="Nicol R."/>
            <person name="Nusbaum C."/>
            <person name="Young S."/>
            <person name="Wilkinson J."/>
            <person name="Worley K.C."/>
            <person name="Kovar C.L."/>
            <person name="Muzny D.M."/>
            <person name="Gibbs R.A."/>
            <person name="Cree A."/>
            <person name="Dihn H.H."/>
            <person name="Fowler G."/>
            <person name="Jhangiani S."/>
            <person name="Joshi V."/>
            <person name="Lee S."/>
            <person name="Lewis L.R."/>
            <person name="Nazareth L.V."/>
            <person name="Okwuonu G."/>
            <person name="Santibanez J."/>
            <person name="Warren W.C."/>
            <person name="Mardis E.R."/>
            <person name="Weinstock G.M."/>
            <person name="Wilson R.K."/>
            <person name="Delehaunty K."/>
            <person name="Dooling D."/>
            <person name="Fronik C."/>
            <person name="Fulton L."/>
            <person name="Fulton B."/>
            <person name="Graves T."/>
            <person name="Minx P."/>
            <person name="Sodergren E."/>
            <person name="Birney E."/>
            <person name="Margulies E.H."/>
            <person name="Herrero J."/>
            <person name="Green E.D."/>
            <person name="Haussler D."/>
            <person name="Siepel A."/>
            <person name="Goldman N."/>
            <person name="Pollard K.S."/>
            <person name="Pedersen J.S."/>
            <person name="Lander E.S."/>
            <person name="Kellis M."/>
        </authorList>
    </citation>
    <scope>NUCLEOTIDE SEQUENCE [LARGE SCALE GENOMIC DNA]</scope>
    <source>
        <strain evidence="10">2N</strain>
    </source>
</reference>
<accession>H0WDL6</accession>
<dbReference type="GO" id="GO:0051496">
    <property type="term" value="P:positive regulation of stress fiber assembly"/>
    <property type="evidence" value="ECO:0007669"/>
    <property type="project" value="Ensembl"/>
</dbReference>
<dbReference type="Pfam" id="PF00621">
    <property type="entry name" value="RhoGEF"/>
    <property type="match status" value="1"/>
</dbReference>
<dbReference type="HOGENOM" id="CLU_001213_1_0_1"/>
<dbReference type="OMA" id="NSDSEPX"/>
<dbReference type="SMART" id="SM00325">
    <property type="entry name" value="RhoGEF"/>
    <property type="match status" value="1"/>
</dbReference>
<evidence type="ECO:0000256" key="6">
    <source>
        <dbReference type="ARBA" id="ARBA00074300"/>
    </source>
</evidence>
<protein>
    <recommendedName>
        <fullName evidence="6">Rho guanine nucleotide exchange factor 10</fullName>
    </recommendedName>
</protein>
<evidence type="ECO:0000313" key="10">
    <source>
        <dbReference type="Proteomes" id="UP000005447"/>
    </source>
</evidence>
<dbReference type="InterPro" id="IPR036322">
    <property type="entry name" value="WD40_repeat_dom_sf"/>
</dbReference>
<dbReference type="EMBL" id="AAKN02003401">
    <property type="status" value="NOT_ANNOTATED_CDS"/>
    <property type="molecule type" value="Genomic_DNA"/>
</dbReference>
<dbReference type="Bgee" id="ENSCPOG00000022520">
    <property type="expression patterns" value="Expressed in ovary and 13 other cell types or tissues"/>
</dbReference>
<dbReference type="InParanoid" id="H0WDL6"/>
<dbReference type="GO" id="GO:0005813">
    <property type="term" value="C:centrosome"/>
    <property type="evidence" value="ECO:0007669"/>
    <property type="project" value="Ensembl"/>
</dbReference>
<dbReference type="InterPro" id="IPR000219">
    <property type="entry name" value="DH_dom"/>
</dbReference>
<dbReference type="Ensembl" id="ENSCPOT00000026135.2">
    <property type="protein sequence ID" value="ENSCPOP00000021089.2"/>
    <property type="gene ID" value="ENSCPOG00000022520.2"/>
</dbReference>
<feature type="region of interest" description="Disordered" evidence="7">
    <location>
        <begin position="780"/>
        <end position="889"/>
    </location>
</feature>
<evidence type="ECO:0000256" key="3">
    <source>
        <dbReference type="ARBA" id="ARBA00022658"/>
    </source>
</evidence>
<dbReference type="Gene3D" id="1.20.900.10">
    <property type="entry name" value="Dbl homology (DH) domain"/>
    <property type="match status" value="1"/>
</dbReference>
<evidence type="ECO:0000256" key="2">
    <source>
        <dbReference type="ARBA" id="ARBA00022553"/>
    </source>
</evidence>
<evidence type="ECO:0000256" key="5">
    <source>
        <dbReference type="ARBA" id="ARBA00058240"/>
    </source>
</evidence>
<dbReference type="VEuPathDB" id="HostDB:ENSCPOG00000022520"/>
<dbReference type="Proteomes" id="UP000005447">
    <property type="component" value="Unassembled WGS sequence"/>
</dbReference>
<dbReference type="EMBL" id="AAKN02003402">
    <property type="status" value="NOT_ANNOTATED_CDS"/>
    <property type="molecule type" value="Genomic_DNA"/>
</dbReference>
<keyword evidence="2" id="KW-0597">Phosphoprotein</keyword>
<dbReference type="GO" id="GO:0022011">
    <property type="term" value="P:myelination in peripheral nervous system"/>
    <property type="evidence" value="ECO:0007669"/>
    <property type="project" value="Ensembl"/>
</dbReference>
<reference evidence="9" key="2">
    <citation type="submission" date="2025-08" db="UniProtKB">
        <authorList>
            <consortium name="Ensembl"/>
        </authorList>
    </citation>
    <scope>IDENTIFICATION</scope>
    <source>
        <strain evidence="9">2N</strain>
    </source>
</reference>
<evidence type="ECO:0000259" key="8">
    <source>
        <dbReference type="PROSITE" id="PS50010"/>
    </source>
</evidence>
<dbReference type="GO" id="GO:0051298">
    <property type="term" value="P:centrosome duplication"/>
    <property type="evidence" value="ECO:0007669"/>
    <property type="project" value="Ensembl"/>
</dbReference>
<dbReference type="InterPro" id="IPR039919">
    <property type="entry name" value="ARHGEF10/ARHGEF17"/>
</dbReference>
<dbReference type="GO" id="GO:0035025">
    <property type="term" value="P:positive regulation of Rho protein signal transduction"/>
    <property type="evidence" value="ECO:0007669"/>
    <property type="project" value="Ensembl"/>
</dbReference>
<dbReference type="EMBL" id="AAKN02003400">
    <property type="status" value="NOT_ANNOTATED_CDS"/>
    <property type="molecule type" value="Genomic_DNA"/>
</dbReference>
<keyword evidence="4" id="KW-0175">Coiled coil</keyword>
<dbReference type="Pfam" id="PF19056">
    <property type="entry name" value="WD40_2"/>
    <property type="match status" value="1"/>
</dbReference>
<dbReference type="SUPFAM" id="SSF48065">
    <property type="entry name" value="DBL homology domain (DH-domain)"/>
    <property type="match status" value="1"/>
</dbReference>
<dbReference type="PANTHER" id="PTHR12877:SF14">
    <property type="entry name" value="RHO GUANINE NUCLEOTIDE EXCHANGE FACTOR 10"/>
    <property type="match status" value="1"/>
</dbReference>
<dbReference type="FunFam" id="1.20.900.10:FF:000003">
    <property type="entry name" value="Rho guanine nucleotide exchange factor 10 like"/>
    <property type="match status" value="1"/>
</dbReference>
<dbReference type="InterPro" id="IPR035899">
    <property type="entry name" value="DBL_dom_sf"/>
</dbReference>
<evidence type="ECO:0000256" key="7">
    <source>
        <dbReference type="SAM" id="MobiDB-lite"/>
    </source>
</evidence>
<dbReference type="Pfam" id="PF19057">
    <property type="entry name" value="PH_19"/>
    <property type="match status" value="1"/>
</dbReference>
<proteinExistence type="predicted"/>
<evidence type="ECO:0000256" key="1">
    <source>
        <dbReference type="ARBA" id="ARBA00022481"/>
    </source>
</evidence>
<dbReference type="GO" id="GO:0019894">
    <property type="term" value="F:kinesin binding"/>
    <property type="evidence" value="ECO:0007669"/>
    <property type="project" value="Ensembl"/>
</dbReference>
<feature type="compositionally biased region" description="Basic residues" evidence="7">
    <location>
        <begin position="876"/>
        <end position="885"/>
    </location>
</feature>
<dbReference type="SUPFAM" id="SSF50978">
    <property type="entry name" value="WD40 repeat-like"/>
    <property type="match status" value="1"/>
</dbReference>
<dbReference type="EMBL" id="AAKN02003398">
    <property type="status" value="NOT_ANNOTATED_CDS"/>
    <property type="molecule type" value="Genomic_DNA"/>
</dbReference>
<dbReference type="PROSITE" id="PS50010">
    <property type="entry name" value="DH_2"/>
    <property type="match status" value="1"/>
</dbReference>
<organism evidence="9 10">
    <name type="scientific">Cavia porcellus</name>
    <name type="common">Guinea pig</name>
    <dbReference type="NCBI Taxonomy" id="10141"/>
    <lineage>
        <taxon>Eukaryota</taxon>
        <taxon>Metazoa</taxon>
        <taxon>Chordata</taxon>
        <taxon>Craniata</taxon>
        <taxon>Vertebrata</taxon>
        <taxon>Euteleostomi</taxon>
        <taxon>Mammalia</taxon>
        <taxon>Eutheria</taxon>
        <taxon>Euarchontoglires</taxon>
        <taxon>Glires</taxon>
        <taxon>Rodentia</taxon>
        <taxon>Hystricomorpha</taxon>
        <taxon>Caviidae</taxon>
        <taxon>Cavia</taxon>
    </lineage>
</organism>
<dbReference type="GO" id="GO:0030036">
    <property type="term" value="P:actin cytoskeleton organization"/>
    <property type="evidence" value="ECO:0007669"/>
    <property type="project" value="TreeGrafter"/>
</dbReference>
<dbReference type="PANTHER" id="PTHR12877">
    <property type="entry name" value="RHO GUANINE NUCLEOTIDE EXCHANGE FACTOR"/>
    <property type="match status" value="1"/>
</dbReference>
<dbReference type="FunFam" id="2.130.10.10:FF:000340">
    <property type="entry name" value="Rho guanine nucleotide exchange factor (GEF) 10"/>
    <property type="match status" value="1"/>
</dbReference>
<keyword evidence="3" id="KW-0344">Guanine-nucleotide releasing factor</keyword>
<dbReference type="STRING" id="10141.ENSCPOP00000021089"/>
<dbReference type="CDD" id="cd00160">
    <property type="entry name" value="RhoGEF"/>
    <property type="match status" value="1"/>
</dbReference>
<sequence length="926" mass="102840">AKEGTKDGLERTKAAVKRGRSFIRTKSFISLDHRSGLEEEHSLFIDVDCRHPEAVLTPMPEGLSQQQVVRRYILGSIVESEKNYVDALKRILEQYEKPLSELEPRILSQRKLKMVFYRIKEILQCHSLFQIALASRVAEWDAVETIGDVFVASFSKSMVLDAYSEYVNNFSTAVAILKKTCATKPAFLEFLKQSQEASPDRVTLYSLMMKPIQRFPQFILLLQDMLKNTPRGHPDRLPLQMALTELETLAEKLNERKRDADQRCEIKHIAKAINERYLNKLLSCGSRYLIRSDDMIETVYNDRGEITKTKERRLFMLNDVLMCATISSKIYLGPGQLYQDLQNLLHDLNVVGQISQLIGSLRGNYQNLNQSVAHDWTSGLQRLILKKEDEIRAADRCRIQLQLPGKQDKSGRRTFFTAVFNTFTPAIKEAWTNNLQMAKLALEEDNHLGWFCVDDDGNQTKKDMHPLLVGHMPVMVARQPEFKIGSCSSQMGQIAIISFHNSCPKVIECFNVESRVLCMVYVPVQEQHHEPSTASNPEPAATCVSDVPTICLGTEEGSISIYKSSQCSKKVRLQHFPTPEKSTVMSLACSPRGLHAGLLNGSVASYSKAADGSWNTEPQKVVKLGVLPVRSLLVMEDTLWAASGGQVFIISAETHMVEGQLEAHQEEGMVISHMAMAGVGLWIAFTTGSTLRLFHTETLKHLQDVNIAAPVQGMLPGHQRLSVTSLLVCHGLLMVGTSLGVVVALPVPRLQGIPKVTGRGMVSYHAHNGPVKFIVLATSPPKDQDKARDSPPPGPELPDEEQKDVPSGEGVTLCPSQGDSDTAIWLGDWPGSGTQQSDLSSSESSSLSHGPSSLEHRAQDSNVCDLLRDPTPSTRSRARPTRRAKASSALVVCGGQGHRRMHRKARPPPEELVSSVMVWQIPLLSV</sequence>
<dbReference type="AlphaFoldDB" id="H0WDL6"/>
<evidence type="ECO:0000256" key="4">
    <source>
        <dbReference type="ARBA" id="ARBA00023054"/>
    </source>
</evidence>
<name>H0WDL6_CAVPO</name>
<comment type="function">
    <text evidence="5">May play a role in developmental myelination of peripheral nerves.</text>
</comment>
<evidence type="ECO:0000313" key="9">
    <source>
        <dbReference type="Ensembl" id="ENSCPOP00000021089.2"/>
    </source>
</evidence>
<dbReference type="GO" id="GO:0005737">
    <property type="term" value="C:cytoplasm"/>
    <property type="evidence" value="ECO:0007669"/>
    <property type="project" value="UniProtKB-ARBA"/>
</dbReference>